<proteinExistence type="predicted"/>
<protein>
    <recommendedName>
        <fullName evidence="4">Peptidase inhibitor family I36</fullName>
    </recommendedName>
</protein>
<evidence type="ECO:0008006" key="4">
    <source>
        <dbReference type="Google" id="ProtNLM"/>
    </source>
</evidence>
<gene>
    <name evidence="2" type="ORF">SAMN05421833_101429</name>
</gene>
<dbReference type="RefSeq" id="WP_030509948.1">
    <property type="nucleotide sequence ID" value="NZ_FTNI01000001.1"/>
</dbReference>
<dbReference type="Proteomes" id="UP000186096">
    <property type="component" value="Unassembled WGS sequence"/>
</dbReference>
<dbReference type="GeneID" id="97498138"/>
<dbReference type="AlphaFoldDB" id="A0A1N6RL80"/>
<evidence type="ECO:0000313" key="3">
    <source>
        <dbReference type="Proteomes" id="UP000186096"/>
    </source>
</evidence>
<feature type="chain" id="PRO_5039361114" description="Peptidase inhibitor family I36" evidence="1">
    <location>
        <begin position="23"/>
        <end position="76"/>
    </location>
</feature>
<dbReference type="OrthoDB" id="3543095at2"/>
<accession>A0A1N6RL80</accession>
<keyword evidence="3" id="KW-1185">Reference proteome</keyword>
<name>A0A1N6RL80_9ACTN</name>
<keyword evidence="1" id="KW-0732">Signal</keyword>
<evidence type="ECO:0000313" key="2">
    <source>
        <dbReference type="EMBL" id="SIQ29581.1"/>
    </source>
</evidence>
<dbReference type="EMBL" id="FTNI01000001">
    <property type="protein sequence ID" value="SIQ29581.1"/>
    <property type="molecule type" value="Genomic_DNA"/>
</dbReference>
<evidence type="ECO:0000256" key="1">
    <source>
        <dbReference type="SAM" id="SignalP"/>
    </source>
</evidence>
<reference evidence="3" key="1">
    <citation type="submission" date="2017-01" db="EMBL/GenBank/DDBJ databases">
        <authorList>
            <person name="Varghese N."/>
            <person name="Submissions S."/>
        </authorList>
    </citation>
    <scope>NUCLEOTIDE SEQUENCE [LARGE SCALE GENOMIC DNA]</scope>
    <source>
        <strain evidence="3">ATCC 12950</strain>
    </source>
</reference>
<organism evidence="2 3">
    <name type="scientific">Microbispora rosea</name>
    <dbReference type="NCBI Taxonomy" id="58117"/>
    <lineage>
        <taxon>Bacteria</taxon>
        <taxon>Bacillati</taxon>
        <taxon>Actinomycetota</taxon>
        <taxon>Actinomycetes</taxon>
        <taxon>Streptosporangiales</taxon>
        <taxon>Streptosporangiaceae</taxon>
        <taxon>Microbispora</taxon>
    </lineage>
</organism>
<sequence length="76" mass="7806">MRAKRFPSLLGLAFLVAVGLAAAEPAHKASAATTCWGDDGCGRGGSFQGQWQYQSMASSSLGTGPDAYPTAIVDID</sequence>
<feature type="signal peptide" evidence="1">
    <location>
        <begin position="1"/>
        <end position="22"/>
    </location>
</feature>